<dbReference type="EMBL" id="LAZR01009028">
    <property type="protein sequence ID" value="KKM75137.1"/>
    <property type="molecule type" value="Genomic_DNA"/>
</dbReference>
<dbReference type="AlphaFoldDB" id="A0A0F9N0W4"/>
<reference evidence="1" key="1">
    <citation type="journal article" date="2015" name="Nature">
        <title>Complex archaea that bridge the gap between prokaryotes and eukaryotes.</title>
        <authorList>
            <person name="Spang A."/>
            <person name="Saw J.H."/>
            <person name="Jorgensen S.L."/>
            <person name="Zaremba-Niedzwiedzka K."/>
            <person name="Martijn J."/>
            <person name="Lind A.E."/>
            <person name="van Eijk R."/>
            <person name="Schleper C."/>
            <person name="Guy L."/>
            <person name="Ettema T.J."/>
        </authorList>
    </citation>
    <scope>NUCLEOTIDE SEQUENCE</scope>
</reference>
<protein>
    <submittedName>
        <fullName evidence="1">Uncharacterized protein</fullName>
    </submittedName>
</protein>
<proteinExistence type="predicted"/>
<gene>
    <name evidence="1" type="ORF">LCGC14_1393380</name>
</gene>
<organism evidence="1">
    <name type="scientific">marine sediment metagenome</name>
    <dbReference type="NCBI Taxonomy" id="412755"/>
    <lineage>
        <taxon>unclassified sequences</taxon>
        <taxon>metagenomes</taxon>
        <taxon>ecological metagenomes</taxon>
    </lineage>
</organism>
<sequence length="95" mass="11430">MERFIEPTYFIDDGIDDGNTNQPYWYLSRHTETPNGQIVELSDPEIQDWDLTPMLVWCIENFKGKYKICITDYEDFYIEVYTEEDAIAFKLRWVS</sequence>
<name>A0A0F9N0W4_9ZZZZ</name>
<comment type="caution">
    <text evidence="1">The sequence shown here is derived from an EMBL/GenBank/DDBJ whole genome shotgun (WGS) entry which is preliminary data.</text>
</comment>
<evidence type="ECO:0000313" key="1">
    <source>
        <dbReference type="EMBL" id="KKM75137.1"/>
    </source>
</evidence>
<accession>A0A0F9N0W4</accession>